<sequence>MLSFQHDPRNSANASLRIGIQESVLLSSILILKSYSTCGVGYDRKRCAEFIHRSLSRYALLTLFRI</sequence>
<dbReference type="Proteomes" id="UP000829829">
    <property type="component" value="Chromosome 1"/>
</dbReference>
<gene>
    <name evidence="1" type="ORF">MAL03_16010</name>
</gene>
<evidence type="ECO:0000313" key="2">
    <source>
        <dbReference type="Proteomes" id="UP000829829"/>
    </source>
</evidence>
<proteinExistence type="predicted"/>
<reference evidence="1" key="1">
    <citation type="submission" date="2022-02" db="EMBL/GenBank/DDBJ databases">
        <title>The genetically variable rfb locus in Leptospira is a mobile cassette and a molecular signature of serovar identity.</title>
        <authorList>
            <person name="Nieves C."/>
            <person name="Vincent A.T."/>
            <person name="Zarantonelli L."/>
            <person name="Picardeau M."/>
            <person name="Veyrier F.J."/>
            <person name="Buschiazzo A."/>
        </authorList>
    </citation>
    <scope>NUCLEOTIDE SEQUENCE</scope>
    <source>
        <strain evidence="1">IP1512017</strain>
    </source>
</reference>
<name>A0AAE9K8V4_9LEPT</name>
<accession>A0AAE9K8V4</accession>
<dbReference type="EMBL" id="CP091957">
    <property type="protein sequence ID" value="UOG56294.1"/>
    <property type="molecule type" value="Genomic_DNA"/>
</dbReference>
<dbReference type="RefSeq" id="WP_243815415.1">
    <property type="nucleotide sequence ID" value="NZ_CP091957.1"/>
</dbReference>
<evidence type="ECO:0000313" key="1">
    <source>
        <dbReference type="EMBL" id="UOG56294.1"/>
    </source>
</evidence>
<dbReference type="AlphaFoldDB" id="A0AAE9K8V4"/>
<organism evidence="1 2">
    <name type="scientific">Leptospira noguchii</name>
    <dbReference type="NCBI Taxonomy" id="28182"/>
    <lineage>
        <taxon>Bacteria</taxon>
        <taxon>Pseudomonadati</taxon>
        <taxon>Spirochaetota</taxon>
        <taxon>Spirochaetia</taxon>
        <taxon>Leptospirales</taxon>
        <taxon>Leptospiraceae</taxon>
        <taxon>Leptospira</taxon>
    </lineage>
</organism>
<protein>
    <submittedName>
        <fullName evidence="1">Uncharacterized protein</fullName>
    </submittedName>
</protein>